<name>A0A0D7X5G1_9BACL</name>
<sequence length="282" mass="32545">MDVQLILKELQEVGVLEGHMQELKPLTGGTSSEVIAIMDGIRPRYVIKQNDQVIVEAEAEFLHTYSQIEKLTRLVYVDPLHRYLVYMFKPGLTRYHGRNKSDLLFSLATELIAHYKPLGEERHYGYPDHPFMEWRDFLLHRVKESGKIIQDILSPEDHRFVHALVAGMPQRNLKYLLHGDCGIHNFVFAENGTLTGIIDPDPVVGEPLYDLIYAFCSSPDMLTVDTILPAVEKLEPGMTGSYELNTEVLQGLYFRIATCIRHHSEDLDQYTEAWTYWLNRVR</sequence>
<keyword evidence="2" id="KW-0808">Transferase</keyword>
<dbReference type="InterPro" id="IPR011009">
    <property type="entry name" value="Kinase-like_dom_sf"/>
</dbReference>
<keyword evidence="3" id="KW-1185">Reference proteome</keyword>
<evidence type="ECO:0000313" key="3">
    <source>
        <dbReference type="Proteomes" id="UP000032534"/>
    </source>
</evidence>
<dbReference type="Pfam" id="PF01636">
    <property type="entry name" value="APH"/>
    <property type="match status" value="1"/>
</dbReference>
<dbReference type="GO" id="GO:0016740">
    <property type="term" value="F:transferase activity"/>
    <property type="evidence" value="ECO:0007669"/>
    <property type="project" value="UniProtKB-KW"/>
</dbReference>
<dbReference type="PATRIC" id="fig|159743.3.peg.1692"/>
<dbReference type="InterPro" id="IPR002575">
    <property type="entry name" value="Aminoglycoside_PTrfase"/>
</dbReference>
<comment type="caution">
    <text evidence="2">The sequence shown here is derived from an EMBL/GenBank/DDBJ whole genome shotgun (WGS) entry which is preliminary data.</text>
</comment>
<organism evidence="2 3">
    <name type="scientific">Paenibacillus terrae</name>
    <dbReference type="NCBI Taxonomy" id="159743"/>
    <lineage>
        <taxon>Bacteria</taxon>
        <taxon>Bacillati</taxon>
        <taxon>Bacillota</taxon>
        <taxon>Bacilli</taxon>
        <taxon>Bacillales</taxon>
        <taxon>Paenibacillaceae</taxon>
        <taxon>Paenibacillus</taxon>
    </lineage>
</organism>
<dbReference type="Gene3D" id="3.90.1200.10">
    <property type="match status" value="1"/>
</dbReference>
<feature type="domain" description="Aminoglycoside phosphotransferase" evidence="1">
    <location>
        <begin position="23"/>
        <end position="215"/>
    </location>
</feature>
<accession>A0A0D7X5G1</accession>
<proteinExistence type="predicted"/>
<dbReference type="SUPFAM" id="SSF56112">
    <property type="entry name" value="Protein kinase-like (PK-like)"/>
    <property type="match status" value="1"/>
</dbReference>
<reference evidence="2 3" key="1">
    <citation type="submission" date="2014-11" db="EMBL/GenBank/DDBJ databases">
        <title>Draft Genome Sequences of Paenibacillus polymyxa NRRL B-30509 and Paenibacillus terrae NRRL B-30644, Strains from a Poultry Environment that Produce Tridecaptin A and Paenicidins.</title>
        <authorList>
            <person name="van Belkum M.J."/>
            <person name="Lohans C.T."/>
            <person name="Vederas J.C."/>
        </authorList>
    </citation>
    <scope>NUCLEOTIDE SEQUENCE [LARGE SCALE GENOMIC DNA]</scope>
    <source>
        <strain evidence="2 3">NRRL B-30644</strain>
    </source>
</reference>
<evidence type="ECO:0000313" key="2">
    <source>
        <dbReference type="EMBL" id="KJD46233.1"/>
    </source>
</evidence>
<dbReference type="Proteomes" id="UP000032534">
    <property type="component" value="Unassembled WGS sequence"/>
</dbReference>
<evidence type="ECO:0000259" key="1">
    <source>
        <dbReference type="Pfam" id="PF01636"/>
    </source>
</evidence>
<dbReference type="AlphaFoldDB" id="A0A0D7X5G1"/>
<dbReference type="RefSeq" id="WP_044645584.1">
    <property type="nucleotide sequence ID" value="NZ_JTHP01000010.1"/>
</dbReference>
<protein>
    <submittedName>
        <fullName evidence="2">Aminoglycoside phosphotransferase</fullName>
    </submittedName>
</protein>
<dbReference type="EMBL" id="JTHP01000010">
    <property type="protein sequence ID" value="KJD46233.1"/>
    <property type="molecule type" value="Genomic_DNA"/>
</dbReference>
<gene>
    <name evidence="2" type="ORF">QD47_07710</name>
</gene>
<dbReference type="OrthoDB" id="2363646at2"/>